<gene>
    <name evidence="2" type="ORF">Scep_028376</name>
</gene>
<sequence length="62" mass="7118">MSNTRSMMERLHMQSPQGDDEPNDDDDINACSDDDLNDDDDNDTDEDVRPPRMLHHMSIGKI</sequence>
<comment type="caution">
    <text evidence="2">The sequence shown here is derived from an EMBL/GenBank/DDBJ whole genome shotgun (WGS) entry which is preliminary data.</text>
</comment>
<evidence type="ECO:0000256" key="1">
    <source>
        <dbReference type="SAM" id="MobiDB-lite"/>
    </source>
</evidence>
<evidence type="ECO:0000313" key="3">
    <source>
        <dbReference type="Proteomes" id="UP001419268"/>
    </source>
</evidence>
<feature type="compositionally biased region" description="Acidic residues" evidence="1">
    <location>
        <begin position="18"/>
        <end position="46"/>
    </location>
</feature>
<organism evidence="2 3">
    <name type="scientific">Stephania cephalantha</name>
    <dbReference type="NCBI Taxonomy" id="152367"/>
    <lineage>
        <taxon>Eukaryota</taxon>
        <taxon>Viridiplantae</taxon>
        <taxon>Streptophyta</taxon>
        <taxon>Embryophyta</taxon>
        <taxon>Tracheophyta</taxon>
        <taxon>Spermatophyta</taxon>
        <taxon>Magnoliopsida</taxon>
        <taxon>Ranunculales</taxon>
        <taxon>Menispermaceae</taxon>
        <taxon>Menispermoideae</taxon>
        <taxon>Cissampelideae</taxon>
        <taxon>Stephania</taxon>
    </lineage>
</organism>
<dbReference type="Proteomes" id="UP001419268">
    <property type="component" value="Unassembled WGS sequence"/>
</dbReference>
<dbReference type="EMBL" id="JBBNAG010000012">
    <property type="protein sequence ID" value="KAK9089294.1"/>
    <property type="molecule type" value="Genomic_DNA"/>
</dbReference>
<protein>
    <submittedName>
        <fullName evidence="2">Uncharacterized protein</fullName>
    </submittedName>
</protein>
<name>A0AAP0HJI7_9MAGN</name>
<evidence type="ECO:0000313" key="2">
    <source>
        <dbReference type="EMBL" id="KAK9089294.1"/>
    </source>
</evidence>
<keyword evidence="3" id="KW-1185">Reference proteome</keyword>
<feature type="region of interest" description="Disordered" evidence="1">
    <location>
        <begin position="1"/>
        <end position="62"/>
    </location>
</feature>
<proteinExistence type="predicted"/>
<reference evidence="2 3" key="1">
    <citation type="submission" date="2024-01" db="EMBL/GenBank/DDBJ databases">
        <title>Genome assemblies of Stephania.</title>
        <authorList>
            <person name="Yang L."/>
        </authorList>
    </citation>
    <scope>NUCLEOTIDE SEQUENCE [LARGE SCALE GENOMIC DNA]</scope>
    <source>
        <strain evidence="2">JXDWG</strain>
        <tissue evidence="2">Leaf</tissue>
    </source>
</reference>
<dbReference type="AlphaFoldDB" id="A0AAP0HJI7"/>
<accession>A0AAP0HJI7</accession>